<evidence type="ECO:0000313" key="2">
    <source>
        <dbReference type="EMBL" id="KAH7513161.1"/>
    </source>
</evidence>
<accession>A0A978UEG8</accession>
<keyword evidence="1" id="KW-0472">Membrane</keyword>
<evidence type="ECO:0000256" key="1">
    <source>
        <dbReference type="SAM" id="Phobius"/>
    </source>
</evidence>
<comment type="caution">
    <text evidence="2">The sequence shown here is derived from an EMBL/GenBank/DDBJ whole genome shotgun (WGS) entry which is preliminary data.</text>
</comment>
<evidence type="ECO:0000313" key="3">
    <source>
        <dbReference type="Proteomes" id="UP000813462"/>
    </source>
</evidence>
<feature type="transmembrane region" description="Helical" evidence="1">
    <location>
        <begin position="56"/>
        <end position="76"/>
    </location>
</feature>
<reference evidence="2" key="1">
    <citation type="journal article" date="2021" name="Front. Plant Sci.">
        <title>Chromosome-Scale Genome Assembly for Chinese Sour Jujube and Insights Into Its Genome Evolution and Domestication Signature.</title>
        <authorList>
            <person name="Shen L.-Y."/>
            <person name="Luo H."/>
            <person name="Wang X.-L."/>
            <person name="Wang X.-M."/>
            <person name="Qiu X.-J."/>
            <person name="Liu H."/>
            <person name="Zhou S.-S."/>
            <person name="Jia K.-H."/>
            <person name="Nie S."/>
            <person name="Bao Y.-T."/>
            <person name="Zhang R.-G."/>
            <person name="Yun Q.-Z."/>
            <person name="Chai Y.-H."/>
            <person name="Lu J.-Y."/>
            <person name="Li Y."/>
            <person name="Zhao S.-W."/>
            <person name="Mao J.-F."/>
            <person name="Jia S.-G."/>
            <person name="Mao Y.-M."/>
        </authorList>
    </citation>
    <scope>NUCLEOTIDE SEQUENCE</scope>
    <source>
        <strain evidence="2">AT0</strain>
        <tissue evidence="2">Leaf</tissue>
    </source>
</reference>
<keyword evidence="1" id="KW-1133">Transmembrane helix</keyword>
<dbReference type="PANTHER" id="PTHR31694">
    <property type="entry name" value="DESICCATION-LIKE PROTEIN"/>
    <property type="match status" value="1"/>
</dbReference>
<gene>
    <name evidence="2" type="ORF">FEM48_Zijuj12G0167200</name>
</gene>
<dbReference type="AlphaFoldDB" id="A0A978UEG8"/>
<sequence>MQFALQEVGQAIQSGVQGFLRPLLNLSSESFATIIDSAFGKKLNPPFNPNANSVNFLIASYIVPYIGLIGHVGACAKFPKRPRALIFQRAREIVQLYGIKVFEFTK</sequence>
<name>A0A978UEG8_ZIZJJ</name>
<dbReference type="Proteomes" id="UP000813462">
    <property type="component" value="Unassembled WGS sequence"/>
</dbReference>
<proteinExistence type="predicted"/>
<dbReference type="EMBL" id="JAEACU010000012">
    <property type="protein sequence ID" value="KAH7513161.1"/>
    <property type="molecule type" value="Genomic_DNA"/>
</dbReference>
<dbReference type="InterPro" id="IPR052965">
    <property type="entry name" value="Pigment-catalase-like"/>
</dbReference>
<dbReference type="PANTHER" id="PTHR31694:SF12">
    <property type="entry name" value="DESICCATION-LIKE PROTEIN"/>
    <property type="match status" value="1"/>
</dbReference>
<organism evidence="2 3">
    <name type="scientific">Ziziphus jujuba var. spinosa</name>
    <dbReference type="NCBI Taxonomy" id="714518"/>
    <lineage>
        <taxon>Eukaryota</taxon>
        <taxon>Viridiplantae</taxon>
        <taxon>Streptophyta</taxon>
        <taxon>Embryophyta</taxon>
        <taxon>Tracheophyta</taxon>
        <taxon>Spermatophyta</taxon>
        <taxon>Magnoliopsida</taxon>
        <taxon>eudicotyledons</taxon>
        <taxon>Gunneridae</taxon>
        <taxon>Pentapetalae</taxon>
        <taxon>rosids</taxon>
        <taxon>fabids</taxon>
        <taxon>Rosales</taxon>
        <taxon>Rhamnaceae</taxon>
        <taxon>Paliureae</taxon>
        <taxon>Ziziphus</taxon>
    </lineage>
</organism>
<keyword evidence="1" id="KW-0812">Transmembrane</keyword>
<protein>
    <submittedName>
        <fullName evidence="2">Uncharacterized protein</fullName>
    </submittedName>
</protein>